<dbReference type="InterPro" id="IPR045784">
    <property type="entry name" value="Radical_SAM_N2"/>
</dbReference>
<proteinExistence type="predicted"/>
<comment type="caution">
    <text evidence="2">The sequence shown here is derived from an EMBL/GenBank/DDBJ whole genome shotgun (WGS) entry which is preliminary data.</text>
</comment>
<dbReference type="SMART" id="SM00729">
    <property type="entry name" value="Elp3"/>
    <property type="match status" value="1"/>
</dbReference>
<name>A0A8J6NUE7_9BACT</name>
<dbReference type="SUPFAM" id="SSF102114">
    <property type="entry name" value="Radical SAM enzymes"/>
    <property type="match status" value="1"/>
</dbReference>
<organism evidence="2 3">
    <name type="scientific">Candidatus Desulfatibia profunda</name>
    <dbReference type="NCBI Taxonomy" id="2841695"/>
    <lineage>
        <taxon>Bacteria</taxon>
        <taxon>Pseudomonadati</taxon>
        <taxon>Thermodesulfobacteriota</taxon>
        <taxon>Desulfobacteria</taxon>
        <taxon>Desulfobacterales</taxon>
        <taxon>Desulfobacterales incertae sedis</taxon>
        <taxon>Candidatus Desulfatibia</taxon>
    </lineage>
</organism>
<dbReference type="InterPro" id="IPR058240">
    <property type="entry name" value="rSAM_sf"/>
</dbReference>
<protein>
    <submittedName>
        <fullName evidence="2">Radical SAM protein</fullName>
    </submittedName>
</protein>
<dbReference type="InterPro" id="IPR023404">
    <property type="entry name" value="rSAM_horseshoe"/>
</dbReference>
<dbReference type="PANTHER" id="PTHR42731">
    <property type="entry name" value="SLL1084 PROTEIN"/>
    <property type="match status" value="1"/>
</dbReference>
<dbReference type="SFLD" id="SFLDG01082">
    <property type="entry name" value="B12-binding_domain_containing"/>
    <property type="match status" value="1"/>
</dbReference>
<dbReference type="EMBL" id="JACNJH010000090">
    <property type="protein sequence ID" value="MBC8360451.1"/>
    <property type="molecule type" value="Genomic_DNA"/>
</dbReference>
<dbReference type="SFLD" id="SFLDS00029">
    <property type="entry name" value="Radical_SAM"/>
    <property type="match status" value="1"/>
</dbReference>
<evidence type="ECO:0000313" key="3">
    <source>
        <dbReference type="Proteomes" id="UP000603434"/>
    </source>
</evidence>
<dbReference type="Pfam" id="PF19864">
    <property type="entry name" value="Radical_SAM_N2"/>
    <property type="match status" value="1"/>
</dbReference>
<dbReference type="AlphaFoldDB" id="A0A8J6NUE7"/>
<dbReference type="Gene3D" id="3.80.30.20">
    <property type="entry name" value="tm_1862 like domain"/>
    <property type="match status" value="1"/>
</dbReference>
<gene>
    <name evidence="2" type="ORF">H8E23_03505</name>
</gene>
<feature type="domain" description="Radical SAM core" evidence="1">
    <location>
        <begin position="240"/>
        <end position="477"/>
    </location>
</feature>
<evidence type="ECO:0000313" key="2">
    <source>
        <dbReference type="EMBL" id="MBC8360451.1"/>
    </source>
</evidence>
<dbReference type="Proteomes" id="UP000603434">
    <property type="component" value="Unassembled WGS sequence"/>
</dbReference>
<sequence>MARKTEKARGRSAASEIGTIRKDWQGRIKVALVYPNSYHVGMSNLGFQTVYGQLNAIEHVVCERSFLPDDSDPQTGRLTTLESGRPCSDFDIIAFSVSFENDFPHLLTILEKAGLPLRSSDRGSPHPLVIAGGVSFFSNPEPVAAFIDCFLIGESESLLPRFFDTVSFDLLTGDRNSCLKTLAASVPGVYVSALYRTTYNPDGTLQAFDPLADVPSTIERQYVKDISATATCSTILTADTSFDRKFLIEVSRGCPHGCRFCSTGFIYRPPRFRPLELLDQCLTTGGSMCDQIGLVGAAISDLPDIDKLCTRTLQADTQLSFSSLRADAFTPELLGVLSQSKVKTATIAPDAGSERMRTVINKGITTEDILNAAETLVANGIPNLKLYFMIGLPTETMEDVDAIVELCKQIKHRFLKSSRTRKRIGEITVSLSSFVPKPHTPFQWAAMDDVRTLKAKIKRVKNGLKRTANVRVHADIPRWAYIQGLFSRGDRKVSQILLLAHQLQGNWPQTFKATPLNPDFYVCRERPLEELLPWDFIDQGLYKSFLAREYKRALEGKPSPPCPMDDCTVCGVCR</sequence>
<dbReference type="PANTHER" id="PTHR42731:SF5">
    <property type="entry name" value="RADICAL SAM DOMAIN PROTEIN"/>
    <property type="match status" value="1"/>
</dbReference>
<dbReference type="Pfam" id="PF04055">
    <property type="entry name" value="Radical_SAM"/>
    <property type="match status" value="1"/>
</dbReference>
<dbReference type="InterPro" id="IPR006638">
    <property type="entry name" value="Elp3/MiaA/NifB-like_rSAM"/>
</dbReference>
<dbReference type="GO" id="GO:0003824">
    <property type="term" value="F:catalytic activity"/>
    <property type="evidence" value="ECO:0007669"/>
    <property type="project" value="InterPro"/>
</dbReference>
<dbReference type="GO" id="GO:0051536">
    <property type="term" value="F:iron-sulfur cluster binding"/>
    <property type="evidence" value="ECO:0007669"/>
    <property type="project" value="InterPro"/>
</dbReference>
<dbReference type="InterPro" id="IPR007197">
    <property type="entry name" value="rSAM"/>
</dbReference>
<accession>A0A8J6NUE7</accession>
<dbReference type="PROSITE" id="PS51918">
    <property type="entry name" value="RADICAL_SAM"/>
    <property type="match status" value="1"/>
</dbReference>
<evidence type="ECO:0000259" key="1">
    <source>
        <dbReference type="PROSITE" id="PS51918"/>
    </source>
</evidence>
<reference evidence="2 3" key="1">
    <citation type="submission" date="2020-08" db="EMBL/GenBank/DDBJ databases">
        <title>Bridging the membrane lipid divide: bacteria of the FCB group superphylum have the potential to synthesize archaeal ether lipids.</title>
        <authorList>
            <person name="Villanueva L."/>
            <person name="Von Meijenfeldt F.A.B."/>
            <person name="Westbye A.B."/>
            <person name="Yadav S."/>
            <person name="Hopmans E.C."/>
            <person name="Dutilh B.E."/>
            <person name="Sinninghe Damste J.S."/>
        </authorList>
    </citation>
    <scope>NUCLEOTIDE SEQUENCE [LARGE SCALE GENOMIC DNA]</scope>
    <source>
        <strain evidence="2">NIOZ-UU30</strain>
    </source>
</reference>
<dbReference type="CDD" id="cd01335">
    <property type="entry name" value="Radical_SAM"/>
    <property type="match status" value="1"/>
</dbReference>